<gene>
    <name evidence="2" type="ORF">FYK55_28505</name>
</gene>
<name>A0A5M6CKT6_9BACT</name>
<dbReference type="EMBL" id="VWOX01000045">
    <property type="protein sequence ID" value="KAA5535653.1"/>
    <property type="molecule type" value="Genomic_DNA"/>
</dbReference>
<evidence type="ECO:0000313" key="3">
    <source>
        <dbReference type="Proteomes" id="UP000324479"/>
    </source>
</evidence>
<reference evidence="2 3" key="1">
    <citation type="submission" date="2019-08" db="EMBL/GenBank/DDBJ databases">
        <authorList>
            <person name="Dhanesh K."/>
            <person name="Kumar G."/>
            <person name="Sasikala C."/>
            <person name="Venkata Ramana C."/>
        </authorList>
    </citation>
    <scope>NUCLEOTIDE SEQUENCE [LARGE SCALE GENOMIC DNA]</scope>
    <source>
        <strain evidence="2 3">JC645</strain>
    </source>
</reference>
<dbReference type="AlphaFoldDB" id="A0A5M6CKT6"/>
<proteinExistence type="predicted"/>
<organism evidence="2 3">
    <name type="scientific">Roseiconus nitratireducens</name>
    <dbReference type="NCBI Taxonomy" id="2605748"/>
    <lineage>
        <taxon>Bacteria</taxon>
        <taxon>Pseudomonadati</taxon>
        <taxon>Planctomycetota</taxon>
        <taxon>Planctomycetia</taxon>
        <taxon>Pirellulales</taxon>
        <taxon>Pirellulaceae</taxon>
        <taxon>Roseiconus</taxon>
    </lineage>
</organism>
<evidence type="ECO:0000313" key="2">
    <source>
        <dbReference type="EMBL" id="KAA5535653.1"/>
    </source>
</evidence>
<accession>A0A5M6CKT6</accession>
<protein>
    <submittedName>
        <fullName evidence="2">Uncharacterized protein</fullName>
    </submittedName>
</protein>
<comment type="caution">
    <text evidence="2">The sequence shown here is derived from an EMBL/GenBank/DDBJ whole genome shotgun (WGS) entry which is preliminary data.</text>
</comment>
<dbReference type="Proteomes" id="UP000324479">
    <property type="component" value="Unassembled WGS sequence"/>
</dbReference>
<evidence type="ECO:0000256" key="1">
    <source>
        <dbReference type="SAM" id="MobiDB-lite"/>
    </source>
</evidence>
<keyword evidence="3" id="KW-1185">Reference proteome</keyword>
<sequence length="109" mass="12715">MQRLALIIRRTLQITESPQTTRTQNRLNSATSVHLIVIRRFQSSQNKRLVLFPAIDEGPQVKKACRRRSSHRDSEEPTVRQWIGQKDSEHFASRSDLLEECKEASCHYL</sequence>
<feature type="region of interest" description="Disordered" evidence="1">
    <location>
        <begin position="62"/>
        <end position="85"/>
    </location>
</feature>